<feature type="domain" description="FAD/NAD(P)-binding" evidence="14">
    <location>
        <begin position="12"/>
        <end position="309"/>
    </location>
</feature>
<evidence type="ECO:0000256" key="2">
    <source>
        <dbReference type="ARBA" id="ARBA00022630"/>
    </source>
</evidence>
<sequence>MTHSHNIRHTEHLIIGFGKAGKTLAQTLAKAGKEVILVEKSADMYGGTCINIGCIPSKKLAFLSHERDVSLSDAIARKNQLIAKLNQANFDKVNELDNATVITGEASFIDDKTVQVMTADDTLTITADHIHINTGAYNWQPPIDGLKDSKFAHDSTSIMQLTQLPKQLVIIGGGYIGLEFAFIFAGFGSVVTILETADTFLPKEDADIRQNLLGIMANKHITVKTKQQIKQVNDANNHAVVVTEDGELMADAILVATGRRANTQGLNLDKAGVTLTDKGNIAVNDRLQTSVPHIYAMGDVAGSPQFTYISLDDYRVVKSQVLGDGTHTTKGRTFAYAVFTNPPLANVGMTEQVAKEQGHAVKTAVLEAVNIPKAKILEQTDGLLKAVIDAKTDKILGVQLLCDNAHELINFMDLAIRQGLTYQEVRDYIFTHPTMSEALNELFAGVET</sequence>
<evidence type="ECO:0000256" key="3">
    <source>
        <dbReference type="ARBA" id="ARBA00022827"/>
    </source>
</evidence>
<feature type="binding site" evidence="9">
    <location>
        <position position="258"/>
    </location>
    <ligand>
        <name>NAD(+)</name>
        <dbReference type="ChEBI" id="CHEBI:57540"/>
    </ligand>
</feature>
<keyword evidence="12" id="KW-1133">Transmembrane helix</keyword>
<dbReference type="GO" id="GO:0050660">
    <property type="term" value="F:flavin adenine dinucleotide binding"/>
    <property type="evidence" value="ECO:0007669"/>
    <property type="project" value="TreeGrafter"/>
</dbReference>
<dbReference type="SUPFAM" id="SSF51905">
    <property type="entry name" value="FAD/NAD(P)-binding domain"/>
    <property type="match status" value="1"/>
</dbReference>
<protein>
    <submittedName>
        <fullName evidence="15">Pyridine nucleotide-disulfide oxidoreductase</fullName>
    </submittedName>
</protein>
<keyword evidence="3 9" id="KW-0274">FAD</keyword>
<keyword evidence="12" id="KW-0472">Membrane</keyword>
<feature type="binding site" evidence="9">
    <location>
        <position position="299"/>
    </location>
    <ligand>
        <name>FAD</name>
        <dbReference type="ChEBI" id="CHEBI:57692"/>
    </ligand>
</feature>
<dbReference type="InterPro" id="IPR001100">
    <property type="entry name" value="Pyr_nuc-diS_OxRdtase"/>
</dbReference>
<feature type="transmembrane region" description="Helical" evidence="12">
    <location>
        <begin position="168"/>
        <end position="194"/>
    </location>
</feature>
<comment type="similarity">
    <text evidence="1 11">Belongs to the class-I pyridine nucleotide-disulfide oxidoreductase family.</text>
</comment>
<evidence type="ECO:0000256" key="12">
    <source>
        <dbReference type="SAM" id="Phobius"/>
    </source>
</evidence>
<keyword evidence="4" id="KW-0521">NADP</keyword>
<keyword evidence="16" id="KW-1185">Reference proteome</keyword>
<dbReference type="RefSeq" id="WP_078308367.1">
    <property type="nucleotide sequence ID" value="NZ_CP147511.1"/>
</dbReference>
<keyword evidence="9" id="KW-0520">NAD</keyword>
<comment type="caution">
    <text evidence="15">The sequence shown here is derived from an EMBL/GenBank/DDBJ whole genome shotgun (WGS) entry which is preliminary data.</text>
</comment>
<proteinExistence type="inferred from homology"/>
<dbReference type="PANTHER" id="PTHR43014:SF4">
    <property type="entry name" value="PYRIDINE NUCLEOTIDE-DISULFIDE OXIDOREDUCTASE RCLA-RELATED"/>
    <property type="match status" value="1"/>
</dbReference>
<dbReference type="InterPro" id="IPR012999">
    <property type="entry name" value="Pyr_OxRdtase_I_AS"/>
</dbReference>
<evidence type="ECO:0000256" key="9">
    <source>
        <dbReference type="PIRSR" id="PIRSR000350-3"/>
    </source>
</evidence>
<evidence type="ECO:0000256" key="7">
    <source>
        <dbReference type="ARBA" id="ARBA00023284"/>
    </source>
</evidence>
<dbReference type="GO" id="GO:0016668">
    <property type="term" value="F:oxidoreductase activity, acting on a sulfur group of donors, NAD(P) as acceptor"/>
    <property type="evidence" value="ECO:0007669"/>
    <property type="project" value="InterPro"/>
</dbReference>
<evidence type="ECO:0000256" key="11">
    <source>
        <dbReference type="RuleBase" id="RU003691"/>
    </source>
</evidence>
<name>A0A1T0CAZ9_9GAMM</name>
<keyword evidence="12" id="KW-0812">Transmembrane</keyword>
<feature type="active site" description="Proton acceptor" evidence="8">
    <location>
        <position position="432"/>
    </location>
</feature>
<feature type="disulfide bond" description="Redox-active" evidence="10">
    <location>
        <begin position="49"/>
        <end position="54"/>
    </location>
</feature>
<dbReference type="Pfam" id="PF07992">
    <property type="entry name" value="Pyr_redox_2"/>
    <property type="match status" value="1"/>
</dbReference>
<dbReference type="Gene3D" id="3.50.50.60">
    <property type="entry name" value="FAD/NAD(P)-binding domain"/>
    <property type="match status" value="2"/>
</dbReference>
<dbReference type="EMBL" id="MUYT01000016">
    <property type="protein sequence ID" value="OOS19512.1"/>
    <property type="molecule type" value="Genomic_DNA"/>
</dbReference>
<dbReference type="PANTHER" id="PTHR43014">
    <property type="entry name" value="MERCURIC REDUCTASE"/>
    <property type="match status" value="1"/>
</dbReference>
<dbReference type="PRINTS" id="PR00368">
    <property type="entry name" value="FADPNR"/>
</dbReference>
<dbReference type="Proteomes" id="UP000191094">
    <property type="component" value="Unassembled WGS sequence"/>
</dbReference>
<accession>A0A1T0CAZ9</accession>
<keyword evidence="7 11" id="KW-0676">Redox-active center</keyword>
<dbReference type="Gene3D" id="3.30.390.30">
    <property type="match status" value="1"/>
</dbReference>
<dbReference type="PIRSF" id="PIRSF000350">
    <property type="entry name" value="Mercury_reductase_MerA"/>
    <property type="match status" value="1"/>
</dbReference>
<feature type="binding site" evidence="9">
    <location>
        <position position="195"/>
    </location>
    <ligand>
        <name>NAD(+)</name>
        <dbReference type="ChEBI" id="CHEBI:57540"/>
    </ligand>
</feature>
<dbReference type="InterPro" id="IPR004099">
    <property type="entry name" value="Pyr_nucl-diS_OxRdtase_dimer"/>
</dbReference>
<organism evidence="15 16">
    <name type="scientific">Lwoffella lincolnii</name>
    <dbReference type="NCBI Taxonomy" id="90241"/>
    <lineage>
        <taxon>Bacteria</taxon>
        <taxon>Pseudomonadati</taxon>
        <taxon>Pseudomonadota</taxon>
        <taxon>Gammaproteobacteria</taxon>
        <taxon>Moraxellales</taxon>
        <taxon>Moraxellaceae</taxon>
        <taxon>Lwoffella</taxon>
    </lineage>
</organism>
<keyword evidence="6" id="KW-1015">Disulfide bond</keyword>
<dbReference type="PRINTS" id="PR00411">
    <property type="entry name" value="PNDRDTASEI"/>
</dbReference>
<keyword evidence="9" id="KW-0547">Nucleotide-binding</keyword>
<evidence type="ECO:0000256" key="4">
    <source>
        <dbReference type="ARBA" id="ARBA00022857"/>
    </source>
</evidence>
<evidence type="ECO:0000313" key="15">
    <source>
        <dbReference type="EMBL" id="OOS19512.1"/>
    </source>
</evidence>
<keyword evidence="2 11" id="KW-0285">Flavoprotein</keyword>
<evidence type="ECO:0000256" key="5">
    <source>
        <dbReference type="ARBA" id="ARBA00023002"/>
    </source>
</evidence>
<evidence type="ECO:0000313" key="16">
    <source>
        <dbReference type="Proteomes" id="UP000191094"/>
    </source>
</evidence>
<dbReference type="SUPFAM" id="SSF55424">
    <property type="entry name" value="FAD/NAD-linked reductases, dimerisation (C-terminal) domain"/>
    <property type="match status" value="1"/>
</dbReference>
<dbReference type="GO" id="GO:0003955">
    <property type="term" value="F:NAD(P)H dehydrogenase (quinone) activity"/>
    <property type="evidence" value="ECO:0007669"/>
    <property type="project" value="TreeGrafter"/>
</dbReference>
<evidence type="ECO:0000256" key="8">
    <source>
        <dbReference type="PIRSR" id="PIRSR000350-2"/>
    </source>
</evidence>
<feature type="binding site" evidence="9">
    <location>
        <begin position="172"/>
        <end position="179"/>
    </location>
    <ligand>
        <name>NAD(+)</name>
        <dbReference type="ChEBI" id="CHEBI:57540"/>
    </ligand>
</feature>
<evidence type="ECO:0000259" key="14">
    <source>
        <dbReference type="Pfam" id="PF07992"/>
    </source>
</evidence>
<dbReference type="InterPro" id="IPR036188">
    <property type="entry name" value="FAD/NAD-bd_sf"/>
</dbReference>
<dbReference type="InterPro" id="IPR016156">
    <property type="entry name" value="FAD/NAD-linked_Rdtase_dimer_sf"/>
</dbReference>
<comment type="cofactor">
    <cofactor evidence="9">
        <name>FAD</name>
        <dbReference type="ChEBI" id="CHEBI:57692"/>
    </cofactor>
    <text evidence="9">Binds 1 FAD per subunit.</text>
</comment>
<keyword evidence="5 11" id="KW-0560">Oxidoreductase</keyword>
<dbReference type="AlphaFoldDB" id="A0A1T0CAZ9"/>
<feature type="binding site" evidence="9">
    <location>
        <position position="58"/>
    </location>
    <ligand>
        <name>FAD</name>
        <dbReference type="ChEBI" id="CHEBI:57692"/>
    </ligand>
</feature>
<evidence type="ECO:0000256" key="1">
    <source>
        <dbReference type="ARBA" id="ARBA00007532"/>
    </source>
</evidence>
<evidence type="ECO:0000256" key="6">
    <source>
        <dbReference type="ARBA" id="ARBA00023157"/>
    </source>
</evidence>
<evidence type="ECO:0000256" key="10">
    <source>
        <dbReference type="PIRSR" id="PIRSR000350-4"/>
    </source>
</evidence>
<dbReference type="PROSITE" id="PS00076">
    <property type="entry name" value="PYRIDINE_REDOX_1"/>
    <property type="match status" value="1"/>
</dbReference>
<reference evidence="15 16" key="1">
    <citation type="submission" date="2017-02" db="EMBL/GenBank/DDBJ databases">
        <title>Draft genome sequence of Moraxella lincolnii CCUG 9405T type strain.</title>
        <authorList>
            <person name="Salva-Serra F."/>
            <person name="Engstrom-Jakobsson H."/>
            <person name="Thorell K."/>
            <person name="Jaen-Luchoro D."/>
            <person name="Gonzales-Siles L."/>
            <person name="Karlsson R."/>
            <person name="Yazdan S."/>
            <person name="Boulund F."/>
            <person name="Johnning A."/>
            <person name="Engstrand L."/>
            <person name="Kristiansson E."/>
            <person name="Moore E."/>
        </authorList>
    </citation>
    <scope>NUCLEOTIDE SEQUENCE [LARGE SCALE GENOMIC DNA]</scope>
    <source>
        <strain evidence="15 16">CCUG 9405</strain>
    </source>
</reference>
<dbReference type="FunFam" id="3.30.390.30:FF:000001">
    <property type="entry name" value="Dihydrolipoyl dehydrogenase"/>
    <property type="match status" value="1"/>
</dbReference>
<evidence type="ECO:0000259" key="13">
    <source>
        <dbReference type="Pfam" id="PF02852"/>
    </source>
</evidence>
<dbReference type="InterPro" id="IPR023753">
    <property type="entry name" value="FAD/NAD-binding_dom"/>
</dbReference>
<feature type="domain" description="Pyridine nucleotide-disulphide oxidoreductase dimerisation" evidence="13">
    <location>
        <begin position="336"/>
        <end position="441"/>
    </location>
</feature>
<dbReference type="STRING" id="90241.B0682_08915"/>
<dbReference type="Pfam" id="PF02852">
    <property type="entry name" value="Pyr_redox_dim"/>
    <property type="match status" value="1"/>
</dbReference>
<dbReference type="OrthoDB" id="9800167at2"/>
<gene>
    <name evidence="15" type="ORF">B0682_08915</name>
</gene>